<proteinExistence type="predicted"/>
<reference evidence="3 4" key="1">
    <citation type="submission" date="2020-08" db="EMBL/GenBank/DDBJ databases">
        <title>A Genomic Blueprint of the Chicken Gut Microbiome.</title>
        <authorList>
            <person name="Gilroy R."/>
            <person name="Ravi A."/>
            <person name="Getino M."/>
            <person name="Pursley I."/>
            <person name="Horton D.L."/>
            <person name="Alikhan N.-F."/>
            <person name="Baker D."/>
            <person name="Gharbi K."/>
            <person name="Hall N."/>
            <person name="Watson M."/>
            <person name="Adriaenssens E.M."/>
            <person name="Foster-Nyarko E."/>
            <person name="Jarju S."/>
            <person name="Secka A."/>
            <person name="Antonio M."/>
            <person name="Oren A."/>
            <person name="Chaudhuri R."/>
            <person name="La Ragione R.M."/>
            <person name="Hildebrand F."/>
            <person name="Pallen M.J."/>
        </authorList>
    </citation>
    <scope>NUCLEOTIDE SEQUENCE [LARGE SCALE GENOMIC DNA]</scope>
    <source>
        <strain evidence="3 4">Sa2CUA10</strain>
    </source>
</reference>
<evidence type="ECO:0000313" key="4">
    <source>
        <dbReference type="Proteomes" id="UP000603641"/>
    </source>
</evidence>
<dbReference type="InterPro" id="IPR001387">
    <property type="entry name" value="Cro/C1-type_HTH"/>
</dbReference>
<dbReference type="EMBL" id="JACSQM010000005">
    <property type="protein sequence ID" value="MBD7964944.1"/>
    <property type="molecule type" value="Genomic_DNA"/>
</dbReference>
<dbReference type="InterPro" id="IPR010982">
    <property type="entry name" value="Lambda_DNA-bd_dom_sf"/>
</dbReference>
<dbReference type="PROSITE" id="PS50943">
    <property type="entry name" value="HTH_CROC1"/>
    <property type="match status" value="1"/>
</dbReference>
<dbReference type="CDD" id="cd00093">
    <property type="entry name" value="HTH_XRE"/>
    <property type="match status" value="1"/>
</dbReference>
<dbReference type="Pfam" id="PF01381">
    <property type="entry name" value="HTH_3"/>
    <property type="match status" value="1"/>
</dbReference>
<name>A0ABR8SN59_9BACL</name>
<sequence>MIGAKIRSLRVEKGLTLTELAEKAGIAKSYLSNIERNLQNNPTFEYINKIARALDVEQERLLFEADSVGNSEVQNDLMNFKKALAQMDDYQLEELIDYIEFTMWKRKQMN</sequence>
<evidence type="ECO:0000256" key="1">
    <source>
        <dbReference type="ARBA" id="ARBA00023125"/>
    </source>
</evidence>
<evidence type="ECO:0000259" key="2">
    <source>
        <dbReference type="PROSITE" id="PS50943"/>
    </source>
</evidence>
<keyword evidence="1" id="KW-0238">DNA-binding</keyword>
<evidence type="ECO:0000313" key="3">
    <source>
        <dbReference type="EMBL" id="MBD7964944.1"/>
    </source>
</evidence>
<dbReference type="PANTHER" id="PTHR46797:SF1">
    <property type="entry name" value="METHYLPHOSPHONATE SYNTHASE"/>
    <property type="match status" value="1"/>
</dbReference>
<dbReference type="Gene3D" id="1.10.260.40">
    <property type="entry name" value="lambda repressor-like DNA-binding domains"/>
    <property type="match status" value="1"/>
</dbReference>
<accession>A0ABR8SN59</accession>
<organism evidence="3 4">
    <name type="scientific">Fictibacillus norfolkensis</name>
    <dbReference type="NCBI Taxonomy" id="2762233"/>
    <lineage>
        <taxon>Bacteria</taxon>
        <taxon>Bacillati</taxon>
        <taxon>Bacillota</taxon>
        <taxon>Bacilli</taxon>
        <taxon>Bacillales</taxon>
        <taxon>Fictibacillaceae</taxon>
        <taxon>Fictibacillus</taxon>
    </lineage>
</organism>
<dbReference type="SUPFAM" id="SSF47413">
    <property type="entry name" value="lambda repressor-like DNA-binding domains"/>
    <property type="match status" value="1"/>
</dbReference>
<protein>
    <submittedName>
        <fullName evidence="3">Helix-turn-helix transcriptional regulator</fullName>
    </submittedName>
</protein>
<dbReference type="SMART" id="SM00530">
    <property type="entry name" value="HTH_XRE"/>
    <property type="match status" value="1"/>
</dbReference>
<comment type="caution">
    <text evidence="3">The sequence shown here is derived from an EMBL/GenBank/DDBJ whole genome shotgun (WGS) entry which is preliminary data.</text>
</comment>
<feature type="domain" description="HTH cro/C1-type" evidence="2">
    <location>
        <begin position="6"/>
        <end position="61"/>
    </location>
</feature>
<dbReference type="Proteomes" id="UP000603641">
    <property type="component" value="Unassembled WGS sequence"/>
</dbReference>
<keyword evidence="4" id="KW-1185">Reference proteome</keyword>
<dbReference type="PANTHER" id="PTHR46797">
    <property type="entry name" value="HTH-TYPE TRANSCRIPTIONAL REGULATOR"/>
    <property type="match status" value="1"/>
</dbReference>
<dbReference type="InterPro" id="IPR050807">
    <property type="entry name" value="TransReg_Diox_bact_type"/>
</dbReference>
<gene>
    <name evidence="3" type="ORF">H9648_12850</name>
</gene>
<dbReference type="RefSeq" id="WP_191754215.1">
    <property type="nucleotide sequence ID" value="NZ_JACSQM010000005.1"/>
</dbReference>